<organism evidence="2 3">
    <name type="scientific">Apiospora saccharicola</name>
    <dbReference type="NCBI Taxonomy" id="335842"/>
    <lineage>
        <taxon>Eukaryota</taxon>
        <taxon>Fungi</taxon>
        <taxon>Dikarya</taxon>
        <taxon>Ascomycota</taxon>
        <taxon>Pezizomycotina</taxon>
        <taxon>Sordariomycetes</taxon>
        <taxon>Xylariomycetidae</taxon>
        <taxon>Amphisphaeriales</taxon>
        <taxon>Apiosporaceae</taxon>
        <taxon>Apiospora</taxon>
    </lineage>
</organism>
<feature type="compositionally biased region" description="Low complexity" evidence="1">
    <location>
        <begin position="198"/>
        <end position="207"/>
    </location>
</feature>
<dbReference type="InterPro" id="IPR029058">
    <property type="entry name" value="AB_hydrolase_fold"/>
</dbReference>
<dbReference type="EMBL" id="JAQQWM010000001">
    <property type="protein sequence ID" value="KAK8082227.1"/>
    <property type="molecule type" value="Genomic_DNA"/>
</dbReference>
<protein>
    <recommendedName>
        <fullName evidence="4">Thioesterase domain-containing protein</fullName>
    </recommendedName>
</protein>
<gene>
    <name evidence="2" type="ORF">PG996_001008</name>
</gene>
<dbReference type="SUPFAM" id="SSF53474">
    <property type="entry name" value="alpha/beta-Hydrolases"/>
    <property type="match status" value="1"/>
</dbReference>
<evidence type="ECO:0000313" key="3">
    <source>
        <dbReference type="Proteomes" id="UP001446871"/>
    </source>
</evidence>
<evidence type="ECO:0000313" key="2">
    <source>
        <dbReference type="EMBL" id="KAK8082227.1"/>
    </source>
</evidence>
<comment type="caution">
    <text evidence="2">The sequence shown here is derived from an EMBL/GenBank/DDBJ whole genome shotgun (WGS) entry which is preliminary data.</text>
</comment>
<feature type="compositionally biased region" description="Polar residues" evidence="1">
    <location>
        <begin position="68"/>
        <end position="84"/>
    </location>
</feature>
<dbReference type="Gene3D" id="3.40.50.1820">
    <property type="entry name" value="alpha/beta hydrolase"/>
    <property type="match status" value="1"/>
</dbReference>
<reference evidence="2 3" key="1">
    <citation type="submission" date="2023-01" db="EMBL/GenBank/DDBJ databases">
        <title>Analysis of 21 Apiospora genomes using comparative genomics revels a genus with tremendous synthesis potential of carbohydrate active enzymes and secondary metabolites.</title>
        <authorList>
            <person name="Sorensen T."/>
        </authorList>
    </citation>
    <scope>NUCLEOTIDE SEQUENCE [LARGE SCALE GENOMIC DNA]</scope>
    <source>
        <strain evidence="2 3">CBS 83171</strain>
    </source>
</reference>
<dbReference type="Proteomes" id="UP001446871">
    <property type="component" value="Unassembled WGS sequence"/>
</dbReference>
<sequence length="253" mass="27407">MERNPDVIQKGGRASEAMPLFLIHGGGGTTFAYHCLDPLDRPAYGIFSPYFRNGGRFEGVSGEWAASTPASSSGEPAPNPTSRPRATRSVGILLGGWSLGGLLSLEVAKVLAESGRGGSGSVRVVGILMVDSIYPVNPPSVRTESMDHLGLGKSKNEFLTLKAMKEALRVIQEWEPPVWEGEGEVHGGGDDTDASGHQQQQQQQAAAPRRRRPRVSLLRARDPIPTGSDRVHVADIYRHDPTLEWDQYDHVHG</sequence>
<accession>A0ABR1WFJ9</accession>
<feature type="region of interest" description="Disordered" evidence="1">
    <location>
        <begin position="62"/>
        <end position="86"/>
    </location>
</feature>
<evidence type="ECO:0000256" key="1">
    <source>
        <dbReference type="SAM" id="MobiDB-lite"/>
    </source>
</evidence>
<keyword evidence="3" id="KW-1185">Reference proteome</keyword>
<evidence type="ECO:0008006" key="4">
    <source>
        <dbReference type="Google" id="ProtNLM"/>
    </source>
</evidence>
<feature type="region of interest" description="Disordered" evidence="1">
    <location>
        <begin position="179"/>
        <end position="228"/>
    </location>
</feature>
<name>A0ABR1WFJ9_9PEZI</name>
<proteinExistence type="predicted"/>